<evidence type="ECO:0000313" key="4">
    <source>
        <dbReference type="Proteomes" id="UP000515317"/>
    </source>
</evidence>
<protein>
    <submittedName>
        <fullName evidence="3">Glycosyl transferase family 2</fullName>
    </submittedName>
</protein>
<evidence type="ECO:0000259" key="1">
    <source>
        <dbReference type="Pfam" id="PF00535"/>
    </source>
</evidence>
<keyword evidence="4" id="KW-1185">Reference proteome</keyword>
<evidence type="ECO:0000313" key="3">
    <source>
        <dbReference type="EMBL" id="BCJ91329.1"/>
    </source>
</evidence>
<dbReference type="InterPro" id="IPR001173">
    <property type="entry name" value="Glyco_trans_2-like"/>
</dbReference>
<dbReference type="PANTHER" id="PTHR43685:SF11">
    <property type="entry name" value="GLYCOSYLTRANSFERASE TAGX-RELATED"/>
    <property type="match status" value="1"/>
</dbReference>
<sequence>MKISVIIPAFNRERFIVPALRSLARQRTDKIDLDIIVVDDGSTDGTAHAVTAFAEDAPFVRLVRKENGGPSSARNAGLKNLLPGTELIAFLDSDDICVDGRFAKEVPLFETDPALGLTYAKLTICSALDDERLEPAEGAKRETLRSVSVTTCLFRRAVLERAGGFDETLIHAEDWDFLIRLFEQDVRYELMDHVAILYRRHPGNMTKLVQKGREYLKKVALKSAFRRSRTHEKKPLPVFFDGSDLRDWDNK</sequence>
<dbReference type="InterPro" id="IPR019290">
    <property type="entry name" value="GlycosylTrfase-like_prok"/>
</dbReference>
<dbReference type="InterPro" id="IPR029044">
    <property type="entry name" value="Nucleotide-diphossugar_trans"/>
</dbReference>
<dbReference type="EMBL" id="AP023361">
    <property type="protein sequence ID" value="BCJ91329.1"/>
    <property type="molecule type" value="Genomic_DNA"/>
</dbReference>
<dbReference type="Pfam" id="PF10111">
    <property type="entry name" value="Glyco_tranf_2_2"/>
    <property type="match status" value="1"/>
</dbReference>
<gene>
    <name evidence="3" type="ORF">IZ6_20640</name>
</gene>
<dbReference type="RefSeq" id="WP_222874983.1">
    <property type="nucleotide sequence ID" value="NZ_AP023361.1"/>
</dbReference>
<name>A0A6S6QQK9_9HYPH</name>
<organism evidence="3 4">
    <name type="scientific">Terrihabitans soli</name>
    <dbReference type="NCBI Taxonomy" id="708113"/>
    <lineage>
        <taxon>Bacteria</taxon>
        <taxon>Pseudomonadati</taxon>
        <taxon>Pseudomonadota</taxon>
        <taxon>Alphaproteobacteria</taxon>
        <taxon>Hyphomicrobiales</taxon>
        <taxon>Terrihabitans</taxon>
    </lineage>
</organism>
<dbReference type="Pfam" id="PF00535">
    <property type="entry name" value="Glycos_transf_2"/>
    <property type="match status" value="1"/>
</dbReference>
<dbReference type="SUPFAM" id="SSF53448">
    <property type="entry name" value="Nucleotide-diphospho-sugar transferases"/>
    <property type="match status" value="1"/>
</dbReference>
<dbReference type="Gene3D" id="3.90.550.10">
    <property type="entry name" value="Spore Coat Polysaccharide Biosynthesis Protein SpsA, Chain A"/>
    <property type="match status" value="1"/>
</dbReference>
<accession>A0A6S6QQK9</accession>
<evidence type="ECO:0000259" key="2">
    <source>
        <dbReference type="Pfam" id="PF10111"/>
    </source>
</evidence>
<dbReference type="Proteomes" id="UP000515317">
    <property type="component" value="Chromosome"/>
</dbReference>
<dbReference type="KEGG" id="tso:IZ6_20640"/>
<dbReference type="PANTHER" id="PTHR43685">
    <property type="entry name" value="GLYCOSYLTRANSFERASE"/>
    <property type="match status" value="1"/>
</dbReference>
<proteinExistence type="predicted"/>
<dbReference type="CDD" id="cd00761">
    <property type="entry name" value="Glyco_tranf_GTA_type"/>
    <property type="match status" value="1"/>
</dbReference>
<reference evidence="3 4" key="1">
    <citation type="submission" date="2020-08" db="EMBL/GenBank/DDBJ databases">
        <title>Genome sequence of Rhizobiales bacterium strain IZ6.</title>
        <authorList>
            <person name="Nakai R."/>
            <person name="Naganuma T."/>
        </authorList>
    </citation>
    <scope>NUCLEOTIDE SEQUENCE [LARGE SCALE GENOMIC DNA]</scope>
    <source>
        <strain evidence="3 4">IZ6</strain>
    </source>
</reference>
<dbReference type="AlphaFoldDB" id="A0A6S6QQK9"/>
<keyword evidence="3" id="KW-0808">Transferase</keyword>
<feature type="domain" description="Glycosyltransferase 2-like" evidence="1">
    <location>
        <begin position="4"/>
        <end position="116"/>
    </location>
</feature>
<feature type="domain" description="Glycosyltransferase 2-like prokaryotic type" evidence="2">
    <location>
        <begin position="150"/>
        <end position="225"/>
    </location>
</feature>
<dbReference type="GO" id="GO:0016740">
    <property type="term" value="F:transferase activity"/>
    <property type="evidence" value="ECO:0007669"/>
    <property type="project" value="UniProtKB-KW"/>
</dbReference>
<dbReference type="InterPro" id="IPR050834">
    <property type="entry name" value="Glycosyltransf_2"/>
</dbReference>